<feature type="compositionally biased region" description="Basic residues" evidence="1">
    <location>
        <begin position="1"/>
        <end position="22"/>
    </location>
</feature>
<keyword evidence="2" id="KW-0645">Protease</keyword>
<dbReference type="GO" id="GO:0008233">
    <property type="term" value="F:peptidase activity"/>
    <property type="evidence" value="ECO:0007669"/>
    <property type="project" value="UniProtKB-KW"/>
</dbReference>
<sequence>AFRHGRRHHADRSRLRGRGRREHHPEAAAKLQLRGGAGPARHRLHRRDRQDLAQVRQPEHHAGRVGRGRAAGAAQADRGHHGQRPAPGRAQAPEPGFPADRHDQHPVHLRWRLRRPGEGHRAADRRFGHRFRRCGQEQGPAQPDGRVPRGRAGGPDQVRPDSGAGGPHAGRRHAVGAVRRCADPDPDRAQERHGQAVRQAAGDGRRGPGNPPQRAASHRQEGAGAQDRRAWVAVDPGTVPDRHDVRAAQHLQRRQGGGRRIDDRREQAAAAGVPRGGQEGL</sequence>
<feature type="non-terminal residue" evidence="2">
    <location>
        <position position="281"/>
    </location>
</feature>
<dbReference type="EMBL" id="CADCUX010000685">
    <property type="protein sequence ID" value="CAA9439658.1"/>
    <property type="molecule type" value="Genomic_DNA"/>
</dbReference>
<dbReference type="GO" id="GO:0006508">
    <property type="term" value="P:proteolysis"/>
    <property type="evidence" value="ECO:0007669"/>
    <property type="project" value="UniProtKB-KW"/>
</dbReference>
<feature type="compositionally biased region" description="Basic and acidic residues" evidence="1">
    <location>
        <begin position="218"/>
        <end position="230"/>
    </location>
</feature>
<proteinExistence type="predicted"/>
<feature type="region of interest" description="Disordered" evidence="1">
    <location>
        <begin position="1"/>
        <end position="281"/>
    </location>
</feature>
<feature type="compositionally biased region" description="Basic and acidic residues" evidence="1">
    <location>
        <begin position="115"/>
        <end position="126"/>
    </location>
</feature>
<reference evidence="2" key="1">
    <citation type="submission" date="2020-02" db="EMBL/GenBank/DDBJ databases">
        <authorList>
            <person name="Meier V. D."/>
        </authorList>
    </citation>
    <scope>NUCLEOTIDE SEQUENCE</scope>
    <source>
        <strain evidence="2">AVDCRST_MAG51</strain>
    </source>
</reference>
<keyword evidence="2" id="KW-0547">Nucleotide-binding</keyword>
<name>A0A6J4QAV1_9BURK</name>
<protein>
    <submittedName>
        <fullName evidence="2">ATP-dependent Clp protease ATP-binding subunit ClpX</fullName>
    </submittedName>
</protein>
<feature type="compositionally biased region" description="Basic and acidic residues" evidence="1">
    <location>
        <begin position="180"/>
        <end position="194"/>
    </location>
</feature>
<evidence type="ECO:0000256" key="1">
    <source>
        <dbReference type="SAM" id="MobiDB-lite"/>
    </source>
</evidence>
<dbReference type="AlphaFoldDB" id="A0A6J4QAV1"/>
<accession>A0A6J4QAV1</accession>
<feature type="non-terminal residue" evidence="2">
    <location>
        <position position="1"/>
    </location>
</feature>
<organism evidence="2">
    <name type="scientific">uncultured Ramlibacter sp</name>
    <dbReference type="NCBI Taxonomy" id="260755"/>
    <lineage>
        <taxon>Bacteria</taxon>
        <taxon>Pseudomonadati</taxon>
        <taxon>Pseudomonadota</taxon>
        <taxon>Betaproteobacteria</taxon>
        <taxon>Burkholderiales</taxon>
        <taxon>Comamonadaceae</taxon>
        <taxon>Ramlibacter</taxon>
        <taxon>environmental samples</taxon>
    </lineage>
</organism>
<dbReference type="GO" id="GO:0005524">
    <property type="term" value="F:ATP binding"/>
    <property type="evidence" value="ECO:0007669"/>
    <property type="project" value="UniProtKB-KW"/>
</dbReference>
<evidence type="ECO:0000313" key="2">
    <source>
        <dbReference type="EMBL" id="CAA9439658.1"/>
    </source>
</evidence>
<gene>
    <name evidence="2" type="ORF">AVDCRST_MAG51-3163</name>
</gene>
<keyword evidence="2" id="KW-0067">ATP-binding</keyword>
<keyword evidence="2" id="KW-0378">Hydrolase</keyword>